<keyword evidence="3" id="KW-1185">Reference proteome</keyword>
<dbReference type="EMBL" id="BQKI01000073">
    <property type="protein sequence ID" value="GJN18233.1"/>
    <property type="molecule type" value="Genomic_DNA"/>
</dbReference>
<evidence type="ECO:0000313" key="3">
    <source>
        <dbReference type="Proteomes" id="UP001054889"/>
    </source>
</evidence>
<comment type="caution">
    <text evidence="2">The sequence shown here is derived from an EMBL/GenBank/DDBJ whole genome shotgun (WGS) entry which is preliminary data.</text>
</comment>
<accession>A0AAV5E720</accession>
<proteinExistence type="predicted"/>
<feature type="coiled-coil region" evidence="1">
    <location>
        <begin position="27"/>
        <end position="92"/>
    </location>
</feature>
<dbReference type="Proteomes" id="UP001054889">
    <property type="component" value="Unassembled WGS sequence"/>
</dbReference>
<sequence>MQSLDLKIQHFAEAHSYKVVGEDQNLHLELESKMQKLDSRSKELDELASQSDYDRRKLEQQKHELEMNTEHLRMARLEQERAQKNLLKLVEEQKGFNDFDGGRGNICIKRMGLATEEDVITPPLPHVAVGGGSAPMTQQRRTSWHHSDIPRHLSDRLHSSIPRHLSDRLHSSNARSLLILFFTTYTQGGLVSSSSTSTCLM</sequence>
<reference evidence="2" key="1">
    <citation type="journal article" date="2018" name="DNA Res.">
        <title>Multiple hybrid de novo genome assembly of finger millet, an orphan allotetraploid crop.</title>
        <authorList>
            <person name="Hatakeyama M."/>
            <person name="Aluri S."/>
            <person name="Balachadran M.T."/>
            <person name="Sivarajan S.R."/>
            <person name="Patrignani A."/>
            <person name="Gruter S."/>
            <person name="Poveda L."/>
            <person name="Shimizu-Inatsugi R."/>
            <person name="Baeten J."/>
            <person name="Francoijs K.J."/>
            <person name="Nataraja K.N."/>
            <person name="Reddy Y.A.N."/>
            <person name="Phadnis S."/>
            <person name="Ravikumar R.L."/>
            <person name="Schlapbach R."/>
            <person name="Sreeman S.M."/>
            <person name="Shimizu K.K."/>
        </authorList>
    </citation>
    <scope>NUCLEOTIDE SEQUENCE</scope>
</reference>
<gene>
    <name evidence="2" type="primary">gb05373</name>
    <name evidence="2" type="ORF">PR202_gb05373</name>
</gene>
<organism evidence="2 3">
    <name type="scientific">Eleusine coracana subsp. coracana</name>
    <dbReference type="NCBI Taxonomy" id="191504"/>
    <lineage>
        <taxon>Eukaryota</taxon>
        <taxon>Viridiplantae</taxon>
        <taxon>Streptophyta</taxon>
        <taxon>Embryophyta</taxon>
        <taxon>Tracheophyta</taxon>
        <taxon>Spermatophyta</taxon>
        <taxon>Magnoliopsida</taxon>
        <taxon>Liliopsida</taxon>
        <taxon>Poales</taxon>
        <taxon>Poaceae</taxon>
        <taxon>PACMAD clade</taxon>
        <taxon>Chloridoideae</taxon>
        <taxon>Cynodonteae</taxon>
        <taxon>Eleusininae</taxon>
        <taxon>Eleusine</taxon>
    </lineage>
</organism>
<name>A0AAV5E720_ELECO</name>
<evidence type="ECO:0000256" key="1">
    <source>
        <dbReference type="SAM" id="Coils"/>
    </source>
</evidence>
<reference evidence="2" key="2">
    <citation type="submission" date="2021-12" db="EMBL/GenBank/DDBJ databases">
        <title>Resequencing data analysis of finger millet.</title>
        <authorList>
            <person name="Hatakeyama M."/>
            <person name="Aluri S."/>
            <person name="Balachadran M.T."/>
            <person name="Sivarajan S.R."/>
            <person name="Poveda L."/>
            <person name="Shimizu-Inatsugi R."/>
            <person name="Schlapbach R."/>
            <person name="Sreeman S.M."/>
            <person name="Shimizu K.K."/>
        </authorList>
    </citation>
    <scope>NUCLEOTIDE SEQUENCE</scope>
</reference>
<protein>
    <submittedName>
        <fullName evidence="2">Uncharacterized protein</fullName>
    </submittedName>
</protein>
<evidence type="ECO:0000313" key="2">
    <source>
        <dbReference type="EMBL" id="GJN18233.1"/>
    </source>
</evidence>
<dbReference type="AlphaFoldDB" id="A0AAV5E720"/>
<keyword evidence="1" id="KW-0175">Coiled coil</keyword>